<comment type="caution">
    <text evidence="1">The sequence shown here is derived from an EMBL/GenBank/DDBJ whole genome shotgun (WGS) entry which is preliminary data.</text>
</comment>
<dbReference type="AlphaFoldDB" id="A0A2A5JWI2"/>
<evidence type="ECO:0000313" key="2">
    <source>
        <dbReference type="Proteomes" id="UP000228621"/>
    </source>
</evidence>
<organism evidence="1 2">
    <name type="scientific">Pseudoalteromonas piscicida</name>
    <dbReference type="NCBI Taxonomy" id="43662"/>
    <lineage>
        <taxon>Bacteria</taxon>
        <taxon>Pseudomonadati</taxon>
        <taxon>Pseudomonadota</taxon>
        <taxon>Gammaproteobacteria</taxon>
        <taxon>Alteromonadales</taxon>
        <taxon>Pseudoalteromonadaceae</taxon>
        <taxon>Pseudoalteromonas</taxon>
    </lineage>
</organism>
<reference evidence="2" key="1">
    <citation type="journal article" date="2019" name="Genome Announc.">
        <title>Draft Genome Sequence of Pseudoalteromonas piscicida Strain 36Y ROTHPW, an Hypersaline Seawater Isolate from the South Coast of Sonora, Mexico.</title>
        <authorList>
            <person name="Sanchez-Diaz R."/>
            <person name="Molina-Garza Z.J."/>
            <person name="Cruz-Suarez L.E."/>
            <person name="Selvin J."/>
            <person name="Kiran G.S."/>
            <person name="Ibarra-Gamez J.C."/>
            <person name="Gomez-Gil B."/>
            <person name="Galaviz-Silva L."/>
        </authorList>
    </citation>
    <scope>NUCLEOTIDE SEQUENCE [LARGE SCALE GENOMIC DNA]</scope>
    <source>
        <strain evidence="2">36Y_RITHPW</strain>
    </source>
</reference>
<name>A0A2A5JWI2_PSEO7</name>
<dbReference type="RefSeq" id="WP_099640217.1">
    <property type="nucleotide sequence ID" value="NZ_NKHF01000003.1"/>
</dbReference>
<keyword evidence="2" id="KW-1185">Reference proteome</keyword>
<gene>
    <name evidence="1" type="ORF">CEX98_00655</name>
</gene>
<proteinExistence type="predicted"/>
<dbReference type="EMBL" id="NKHF01000003">
    <property type="protein sequence ID" value="PCK33671.1"/>
    <property type="molecule type" value="Genomic_DNA"/>
</dbReference>
<accession>A0A2A5JWI2</accession>
<evidence type="ECO:0000313" key="1">
    <source>
        <dbReference type="EMBL" id="PCK33671.1"/>
    </source>
</evidence>
<sequence>MKKLYKTIVCALCGEQVHVESDVIVEKEMGFDCPACGGHEYVAQTENSLAKTQKSKDNRSEP</sequence>
<dbReference type="Proteomes" id="UP000228621">
    <property type="component" value="Unassembled WGS sequence"/>
</dbReference>
<protein>
    <submittedName>
        <fullName evidence="1">Uncharacterized protein</fullName>
    </submittedName>
</protein>